<feature type="transmembrane region" description="Helical" evidence="1">
    <location>
        <begin position="67"/>
        <end position="84"/>
    </location>
</feature>
<reference evidence="2" key="2">
    <citation type="submission" date="2015-03" db="EMBL/GenBank/DDBJ databases">
        <title>Genome sequence of Pseudoalteromonas citrea.</title>
        <authorList>
            <person name="Xie B.-B."/>
            <person name="Rong J.-C."/>
            <person name="Qin Q.-L."/>
            <person name="Zhang Y.-Z."/>
        </authorList>
    </citation>
    <scope>NUCLEOTIDE SEQUENCE</scope>
    <source>
        <strain evidence="2">DSM 8771</strain>
    </source>
</reference>
<protein>
    <submittedName>
        <fullName evidence="2">Uncharacterized protein</fullName>
    </submittedName>
</protein>
<comment type="caution">
    <text evidence="2">The sequence shown here is derived from an EMBL/GenBank/DDBJ whole genome shotgun (WGS) entry which is preliminary data.</text>
</comment>
<dbReference type="AlphaFoldDB" id="A0AAD4AI05"/>
<keyword evidence="1" id="KW-0812">Transmembrane</keyword>
<evidence type="ECO:0000313" key="3">
    <source>
        <dbReference type="Proteomes" id="UP000016487"/>
    </source>
</evidence>
<gene>
    <name evidence="2" type="ORF">PCIT_a3038</name>
</gene>
<evidence type="ECO:0000313" key="2">
    <source>
        <dbReference type="EMBL" id="KAF7770083.1"/>
    </source>
</evidence>
<proteinExistence type="predicted"/>
<sequence>MWADLFNGGLEKLGEIGSTITNAYVEIEKEKAKQPEVVKAQEPIKGRQVDGSTVVARPVVQPPLNQNTMIIAGIGVAVLLVILLRK</sequence>
<evidence type="ECO:0000256" key="1">
    <source>
        <dbReference type="SAM" id="Phobius"/>
    </source>
</evidence>
<dbReference type="RefSeq" id="WP_010365132.1">
    <property type="nucleotide sequence ID" value="NZ_AHBZ03000021.1"/>
</dbReference>
<keyword evidence="1" id="KW-0472">Membrane</keyword>
<name>A0AAD4AI05_9GAMM</name>
<accession>A0AAD4AI05</accession>
<organism evidence="2 3">
    <name type="scientific">Pseudoalteromonas citrea</name>
    <dbReference type="NCBI Taxonomy" id="43655"/>
    <lineage>
        <taxon>Bacteria</taxon>
        <taxon>Pseudomonadati</taxon>
        <taxon>Pseudomonadota</taxon>
        <taxon>Gammaproteobacteria</taxon>
        <taxon>Alteromonadales</taxon>
        <taxon>Pseudoalteromonadaceae</taxon>
        <taxon>Pseudoalteromonas</taxon>
    </lineage>
</organism>
<dbReference type="EMBL" id="AHBZ03000021">
    <property type="protein sequence ID" value="KAF7770083.1"/>
    <property type="molecule type" value="Genomic_DNA"/>
</dbReference>
<dbReference type="Proteomes" id="UP000016487">
    <property type="component" value="Unassembled WGS sequence"/>
</dbReference>
<keyword evidence="1" id="KW-1133">Transmembrane helix</keyword>
<reference evidence="2" key="1">
    <citation type="journal article" date="2012" name="J. Bacteriol.">
        <title>Genome sequences of type strains of seven species of the marine bacterium Pseudoalteromonas.</title>
        <authorList>
            <person name="Xie B.B."/>
            <person name="Shu Y.L."/>
            <person name="Qin Q.L."/>
            <person name="Rong J.C."/>
            <person name="Zhang X.Y."/>
            <person name="Chen X.L."/>
            <person name="Shi M."/>
            <person name="He H.L."/>
            <person name="Zhou B.C."/>
            <person name="Zhang Y.Z."/>
        </authorList>
    </citation>
    <scope>NUCLEOTIDE SEQUENCE</scope>
    <source>
        <strain evidence="2">DSM 8771</strain>
    </source>
</reference>